<dbReference type="InterPro" id="IPR021146">
    <property type="entry name" value="Phage_gp6-like_head-tail"/>
</dbReference>
<evidence type="ECO:0008006" key="2">
    <source>
        <dbReference type="Google" id="ProtNLM"/>
    </source>
</evidence>
<dbReference type="Pfam" id="PF05135">
    <property type="entry name" value="Phage_connect_1"/>
    <property type="match status" value="1"/>
</dbReference>
<dbReference type="NCBIfam" id="TIGR01560">
    <property type="entry name" value="put_DNA_pack"/>
    <property type="match status" value="1"/>
</dbReference>
<dbReference type="CDD" id="cd08054">
    <property type="entry name" value="gp6"/>
    <property type="match status" value="1"/>
</dbReference>
<proteinExistence type="predicted"/>
<dbReference type="InterPro" id="IPR006450">
    <property type="entry name" value="Phage_HK97_gp6-like"/>
</dbReference>
<evidence type="ECO:0000313" key="1">
    <source>
        <dbReference type="EMBL" id="DAD77529.1"/>
    </source>
</evidence>
<sequence length="114" mass="12765">MAVSVDDVKKVLYLDGTDDDVLLQAYIDAAEQYVKGAIGDGDAFYVQSNVLPLFDMAVKSLAATYYQYRLSMSDIQTYEIDLTVNSIIGQLRGRYDVWEASQNETTNQPSEPHN</sequence>
<accession>A0A8S5M5C7</accession>
<dbReference type="Gene3D" id="1.10.3230.30">
    <property type="entry name" value="Phage gp6-like head-tail connector protein"/>
    <property type="match status" value="1"/>
</dbReference>
<organism evidence="1">
    <name type="scientific">Siphoviridae sp. ctDwe1</name>
    <dbReference type="NCBI Taxonomy" id="2826200"/>
    <lineage>
        <taxon>Viruses</taxon>
        <taxon>Duplodnaviria</taxon>
        <taxon>Heunggongvirae</taxon>
        <taxon>Uroviricota</taxon>
        <taxon>Caudoviricetes</taxon>
    </lineage>
</organism>
<dbReference type="EMBL" id="BK014827">
    <property type="protein sequence ID" value="DAD77529.1"/>
    <property type="molecule type" value="Genomic_DNA"/>
</dbReference>
<reference evidence="1" key="1">
    <citation type="journal article" date="2021" name="Proc. Natl. Acad. Sci. U.S.A.">
        <title>A Catalog of Tens of Thousands of Viruses from Human Metagenomes Reveals Hidden Associations with Chronic Diseases.</title>
        <authorList>
            <person name="Tisza M.J."/>
            <person name="Buck C.B."/>
        </authorList>
    </citation>
    <scope>NUCLEOTIDE SEQUENCE</scope>
    <source>
        <strain evidence="1">CtDwe1</strain>
    </source>
</reference>
<protein>
    <recommendedName>
        <fullName evidence="2">DNA packaging protein</fullName>
    </recommendedName>
</protein>
<name>A0A8S5M5C7_9CAUD</name>